<comment type="caution">
    <text evidence="2">The sequence shown here is derived from an EMBL/GenBank/DDBJ whole genome shotgun (WGS) entry which is preliminary data.</text>
</comment>
<sequence length="91" mass="10312">MSVLEALIARPEMWRHGYDLLQETQLKSGTLYPLLMRLADDGLLESEWRPPVPPARAPRHAYRLTPSGRAFAQSMLARAEMTRPRLIGITA</sequence>
<dbReference type="EMBL" id="WIOL01000002">
    <property type="protein sequence ID" value="MQT16703.1"/>
    <property type="molecule type" value="Genomic_DNA"/>
</dbReference>
<reference evidence="2 3" key="1">
    <citation type="submission" date="2019-09" db="EMBL/GenBank/DDBJ databases">
        <title>Polymorphobacter sp. isolated from a lake in China.</title>
        <authorList>
            <person name="Liu Z."/>
        </authorList>
    </citation>
    <scope>NUCLEOTIDE SEQUENCE [LARGE SCALE GENOMIC DNA]</scope>
    <source>
        <strain evidence="2 3">D40P</strain>
    </source>
</reference>
<dbReference type="PANTHER" id="PTHR33169">
    <property type="entry name" value="PADR-FAMILY TRANSCRIPTIONAL REGULATOR"/>
    <property type="match status" value="1"/>
</dbReference>
<keyword evidence="3" id="KW-1185">Reference proteome</keyword>
<evidence type="ECO:0000313" key="2">
    <source>
        <dbReference type="EMBL" id="MQT16703.1"/>
    </source>
</evidence>
<dbReference type="PANTHER" id="PTHR33169:SF14">
    <property type="entry name" value="TRANSCRIPTIONAL REGULATOR RV3488"/>
    <property type="match status" value="1"/>
</dbReference>
<dbReference type="InterPro" id="IPR036388">
    <property type="entry name" value="WH-like_DNA-bd_sf"/>
</dbReference>
<dbReference type="AlphaFoldDB" id="A0A7C9KKS8"/>
<evidence type="ECO:0000259" key="1">
    <source>
        <dbReference type="Pfam" id="PF03551"/>
    </source>
</evidence>
<dbReference type="Pfam" id="PF03551">
    <property type="entry name" value="PadR"/>
    <property type="match status" value="1"/>
</dbReference>
<dbReference type="InterPro" id="IPR036390">
    <property type="entry name" value="WH_DNA-bd_sf"/>
</dbReference>
<accession>A0A7C9KKS8</accession>
<dbReference type="InterPro" id="IPR005149">
    <property type="entry name" value="Tscrpt_reg_PadR_N"/>
</dbReference>
<dbReference type="Proteomes" id="UP000481327">
    <property type="component" value="Unassembled WGS sequence"/>
</dbReference>
<organism evidence="2 3">
    <name type="scientific">Sandarakinorhabdus fusca</name>
    <dbReference type="NCBI Taxonomy" id="1439888"/>
    <lineage>
        <taxon>Bacteria</taxon>
        <taxon>Pseudomonadati</taxon>
        <taxon>Pseudomonadota</taxon>
        <taxon>Alphaproteobacteria</taxon>
        <taxon>Sphingomonadales</taxon>
        <taxon>Sphingosinicellaceae</taxon>
        <taxon>Sandarakinorhabdus</taxon>
    </lineage>
</organism>
<evidence type="ECO:0000313" key="3">
    <source>
        <dbReference type="Proteomes" id="UP000481327"/>
    </source>
</evidence>
<proteinExistence type="predicted"/>
<name>A0A7C9KKS8_9SPHN</name>
<gene>
    <name evidence="2" type="ORF">F3168_05450</name>
</gene>
<dbReference type="SUPFAM" id="SSF46785">
    <property type="entry name" value="Winged helix' DNA-binding domain"/>
    <property type="match status" value="1"/>
</dbReference>
<dbReference type="Gene3D" id="1.10.10.10">
    <property type="entry name" value="Winged helix-like DNA-binding domain superfamily/Winged helix DNA-binding domain"/>
    <property type="match status" value="1"/>
</dbReference>
<protein>
    <submittedName>
        <fullName evidence="2">PadR family transcriptional regulator</fullName>
    </submittedName>
</protein>
<feature type="domain" description="Transcription regulator PadR N-terminal" evidence="1">
    <location>
        <begin position="15"/>
        <end position="72"/>
    </location>
</feature>
<dbReference type="OrthoDB" id="7189837at2"/>
<dbReference type="InterPro" id="IPR052509">
    <property type="entry name" value="Metal_resp_DNA-bind_regulator"/>
</dbReference>